<feature type="compositionally biased region" description="Basic residues" evidence="22">
    <location>
        <begin position="247"/>
        <end position="287"/>
    </location>
</feature>
<dbReference type="InterPro" id="IPR014720">
    <property type="entry name" value="dsRBD_dom"/>
</dbReference>
<feature type="compositionally biased region" description="Polar residues" evidence="22">
    <location>
        <begin position="151"/>
        <end position="170"/>
    </location>
</feature>
<feature type="compositionally biased region" description="Polar residues" evidence="22">
    <location>
        <begin position="215"/>
        <end position="236"/>
    </location>
</feature>
<keyword evidence="17" id="KW-0539">Nucleus</keyword>
<evidence type="ECO:0000313" key="26">
    <source>
        <dbReference type="Proteomes" id="UP000887568"/>
    </source>
</evidence>
<evidence type="ECO:0000256" key="10">
    <source>
        <dbReference type="ARBA" id="ARBA00022723"/>
    </source>
</evidence>
<dbReference type="GO" id="GO:0031053">
    <property type="term" value="P:primary miRNA processing"/>
    <property type="evidence" value="ECO:0007669"/>
    <property type="project" value="TreeGrafter"/>
</dbReference>
<feature type="compositionally biased region" description="Acidic residues" evidence="22">
    <location>
        <begin position="494"/>
        <end position="503"/>
    </location>
</feature>
<dbReference type="SMART" id="SM00535">
    <property type="entry name" value="RIBOc"/>
    <property type="match status" value="2"/>
</dbReference>
<keyword evidence="13" id="KW-0378">Hydrolase</keyword>
<keyword evidence="12" id="KW-0255">Endonuclease</keyword>
<dbReference type="GO" id="GO:0004525">
    <property type="term" value="F:ribonuclease III activity"/>
    <property type="evidence" value="ECO:0007669"/>
    <property type="project" value="UniProtKB-EC"/>
</dbReference>
<dbReference type="SMART" id="SM00358">
    <property type="entry name" value="DSRM"/>
    <property type="match status" value="1"/>
</dbReference>
<keyword evidence="14" id="KW-0460">Magnesium</keyword>
<feature type="compositionally biased region" description="Basic and acidic residues" evidence="22">
    <location>
        <begin position="344"/>
        <end position="355"/>
    </location>
</feature>
<dbReference type="Gene3D" id="1.10.1520.10">
    <property type="entry name" value="Ribonuclease III domain"/>
    <property type="match status" value="2"/>
</dbReference>
<evidence type="ECO:0000259" key="24">
    <source>
        <dbReference type="PROSITE" id="PS50142"/>
    </source>
</evidence>
<dbReference type="InterPro" id="IPR058938">
    <property type="entry name" value="Helical_CED_Drosha"/>
</dbReference>
<evidence type="ECO:0000256" key="13">
    <source>
        <dbReference type="ARBA" id="ARBA00022801"/>
    </source>
</evidence>
<dbReference type="Pfam" id="PF00035">
    <property type="entry name" value="dsrm"/>
    <property type="match status" value="1"/>
</dbReference>
<dbReference type="GO" id="GO:0003723">
    <property type="term" value="F:RNA binding"/>
    <property type="evidence" value="ECO:0007669"/>
    <property type="project" value="UniProtKB-UniRule"/>
</dbReference>
<evidence type="ECO:0000256" key="20">
    <source>
        <dbReference type="ARBA" id="ARBA00083702"/>
    </source>
</evidence>
<feature type="compositionally biased region" description="Pro residues" evidence="22">
    <location>
        <begin position="73"/>
        <end position="87"/>
    </location>
</feature>
<evidence type="ECO:0000256" key="15">
    <source>
        <dbReference type="ARBA" id="ARBA00022884"/>
    </source>
</evidence>
<keyword evidence="9" id="KW-0540">Nuclease</keyword>
<dbReference type="Proteomes" id="UP000887568">
    <property type="component" value="Unplaced"/>
</dbReference>
<keyword evidence="10" id="KW-0479">Metal-binding</keyword>
<dbReference type="FunFam" id="1.10.1520.10:FF:000002">
    <property type="entry name" value="Drosha ribonuclease III"/>
    <property type="match status" value="1"/>
</dbReference>
<sequence>MASGRNPQHFTVDTRQAPPPMNKCLVPPHPSQHQLPAQDQGEMWRGAPGDHSSQDTRPFHDLPCGVQGQSYSHPPPRPHQFPPPGFPPLGYLGYPPPPTPNFQVPPPPNFQVPPPPVPVPFGPPPPYTPYPDTPEVAGHLGSDRLFDQFCNGPQQSGNSTGFQTSQTDNSMKYHETVRRRETNDDRTCPPGRFRDGNQSRSRSKDDRPKADDQSRSNTGYAHPQSSSSATPRNPHQTSRRSSPSRNRSPRRRSRSPRRLRSPARRRSPSSRRSPTRSHSSRHNRSPRCSRSPHDSRTSRRQPERRRSKRSRSRSPASAGSKGDSSRQDQSPRQQRTSYSPGRGGRQDDGGRDNERRRQRRRSPINQTQRWDELEAKTAALHDSYKPATLASCAGQDDKTEETTTEDEPAWIQCSPRENFYSGDSKMQKNESTVAATDKLKDLLGRFQEEIVDRGVRAREVQPKLEVPQPKVHWHVHKDSDAESSDDSASSSSSSEEEEENEDDPLAFLQMKEKHPARLADNLWFNDPGEVNDGPLCRCSTKARQVGIRHNIYPGEKPIPLCDPHTNNAGKLYHYRITMAPSTNFLTHQPTVIEYDDREYIFEGFSVFSHCKLDNIPPCKVVRFNIEYSIIFMEEPMPENFSVRGLDLFGDFLFFEILELYDFELVSRVGGCRFFHFMPRFARQLPSNGKEILSMHHVIQHLLRMSRPVVEAKDLKSWLECDQITWERYAEELKGMIVTCPGKKPSSVRVDQVDREHDQKPDDNEGLDDTYPTIVHFGLRPAQLSYAGNRNYQNLFKSYLKMNHLLANKPKVSIQDRQKLAEKEKKLQRIRLQGHMTREVTAEICSKEILMTGIGSDVCQHAMMLPVLVNHIRYFNCLYNIDDIIGYKFKDRILLKHAMTHPSYRLTYGMNPDHVRNSLYNCGIRQPDYGDKKKQVERSRKKGINTLIKIMSEMAAPEELSSHIHHYERLEFLGDAVVEFVTSTHLYYLFPHLEEGGLATYRQAIVQNQHLAVLAKKLELERFLLYAHGPDLCRSSDLKHALANCLEALMGALYLEGDITVVRRIFCNLLFDSEKLRRIWMQHPKHPLQLEFPQGDRHMIQYSSILQMLHKFEESTGIKFRHIRLLARAFTQRTMSYTNLTRGHNQRMEFLGDTVLQLITSSYLYKHFPNHHEGHLSLLRSSLVNNKTQATVASDLGMSTYIIDAKNRTLEDGGPLPTKLLADLLEAFVGAMYVDQGIEAVTVFCQVCFFPRLKDFIYSQHWNDAKSQLQQCCLTLRTEGKEPDVPQYKVISQHGPTNNRVYNVAVYFRDKRLGTGCASNTQDAQMEAARDALQNYNFPQLHHQRMVVERRYSQEAKDRGSRHRPRSNKI</sequence>
<feature type="compositionally biased region" description="Polar residues" evidence="22">
    <location>
        <begin position="1"/>
        <end position="14"/>
    </location>
</feature>
<accession>A0A914AJL9</accession>
<dbReference type="EC" id="3.1.26.3" evidence="6"/>
<comment type="subcellular location">
    <subcellularLocation>
        <location evidence="4">Nucleus</location>
    </subcellularLocation>
</comment>
<dbReference type="Pfam" id="PF26050">
    <property type="entry name" value="Helical_CED_Drosha"/>
    <property type="match status" value="1"/>
</dbReference>
<dbReference type="SUPFAM" id="SSF54768">
    <property type="entry name" value="dsRNA-binding domain-like"/>
    <property type="match status" value="1"/>
</dbReference>
<keyword evidence="15 21" id="KW-0694">RNA-binding</keyword>
<feature type="compositionally biased region" description="Basic and acidic residues" evidence="22">
    <location>
        <begin position="750"/>
        <end position="762"/>
    </location>
</feature>
<feature type="compositionally biased region" description="Low complexity" evidence="22">
    <location>
        <begin position="313"/>
        <end position="337"/>
    </location>
</feature>
<dbReference type="Pfam" id="PF00636">
    <property type="entry name" value="Ribonuclease_3"/>
    <property type="match status" value="1"/>
</dbReference>
<dbReference type="CDD" id="cd00593">
    <property type="entry name" value="RIBOc"/>
    <property type="match status" value="2"/>
</dbReference>
<dbReference type="InterPro" id="IPR044442">
    <property type="entry name" value="RNAse_III_DSRM__animal"/>
</dbReference>
<evidence type="ECO:0000256" key="16">
    <source>
        <dbReference type="ARBA" id="ARBA00023211"/>
    </source>
</evidence>
<dbReference type="Gene3D" id="3.30.160.20">
    <property type="match status" value="1"/>
</dbReference>
<feature type="compositionally biased region" description="Basic and acidic residues" evidence="22">
    <location>
        <begin position="171"/>
        <end position="214"/>
    </location>
</feature>
<feature type="region of interest" description="Disordered" evidence="22">
    <location>
        <begin position="1"/>
        <end position="371"/>
    </location>
</feature>
<dbReference type="FunFam" id="3.30.160.20:FF:000012">
    <property type="entry name" value="Drosha ribonuclease III"/>
    <property type="match status" value="1"/>
</dbReference>
<reference evidence="25" key="1">
    <citation type="submission" date="2022-11" db="UniProtKB">
        <authorList>
            <consortium name="EnsemblMetazoa"/>
        </authorList>
    </citation>
    <scope>IDENTIFICATION</scope>
</reference>
<evidence type="ECO:0000256" key="19">
    <source>
        <dbReference type="ARBA" id="ARBA00078955"/>
    </source>
</evidence>
<organism evidence="25 26">
    <name type="scientific">Patiria miniata</name>
    <name type="common">Bat star</name>
    <name type="synonym">Asterina miniata</name>
    <dbReference type="NCBI Taxonomy" id="46514"/>
    <lineage>
        <taxon>Eukaryota</taxon>
        <taxon>Metazoa</taxon>
        <taxon>Echinodermata</taxon>
        <taxon>Eleutherozoa</taxon>
        <taxon>Asterozoa</taxon>
        <taxon>Asteroidea</taxon>
        <taxon>Valvatacea</taxon>
        <taxon>Valvatida</taxon>
        <taxon>Asterinidae</taxon>
        <taxon>Patiria</taxon>
    </lineage>
</organism>
<dbReference type="SUPFAM" id="SSF69065">
    <property type="entry name" value="RNase III domain-like"/>
    <property type="match status" value="2"/>
</dbReference>
<dbReference type="OMA" id="ENFTIHE"/>
<evidence type="ECO:0000256" key="14">
    <source>
        <dbReference type="ARBA" id="ARBA00022842"/>
    </source>
</evidence>
<feature type="domain" description="DRBM" evidence="23">
    <location>
        <begin position="1263"/>
        <end position="1337"/>
    </location>
</feature>
<dbReference type="GO" id="GO:0070877">
    <property type="term" value="C:microprocessor complex"/>
    <property type="evidence" value="ECO:0007669"/>
    <property type="project" value="TreeGrafter"/>
</dbReference>
<evidence type="ECO:0000256" key="17">
    <source>
        <dbReference type="ARBA" id="ARBA00023242"/>
    </source>
</evidence>
<dbReference type="InterPro" id="IPR000999">
    <property type="entry name" value="RNase_III_dom"/>
</dbReference>
<dbReference type="PANTHER" id="PTHR11207">
    <property type="entry name" value="RIBONUCLEASE III"/>
    <property type="match status" value="1"/>
</dbReference>
<comment type="cofactor">
    <cofactor evidence="3">
        <name>Mg(2+)</name>
        <dbReference type="ChEBI" id="CHEBI:18420"/>
    </cofactor>
</comment>
<dbReference type="GeneID" id="119734281"/>
<feature type="compositionally biased region" description="Basic and acidic residues" evidence="22">
    <location>
        <begin position="291"/>
        <end position="301"/>
    </location>
</feature>
<comment type="similarity">
    <text evidence="5">Belongs to the ribonuclease III family.</text>
</comment>
<evidence type="ECO:0000256" key="18">
    <source>
        <dbReference type="ARBA" id="ARBA00032486"/>
    </source>
</evidence>
<dbReference type="GO" id="GO:0006364">
    <property type="term" value="P:rRNA processing"/>
    <property type="evidence" value="ECO:0007669"/>
    <property type="project" value="InterPro"/>
</dbReference>
<feature type="compositionally biased region" description="Basic residues" evidence="22">
    <location>
        <begin position="302"/>
        <end position="312"/>
    </location>
</feature>
<name>A0A914AJL9_PATMI</name>
<dbReference type="RefSeq" id="XP_038063614.1">
    <property type="nucleotide sequence ID" value="XM_038207686.1"/>
</dbReference>
<feature type="domain" description="RNase III" evidence="24">
    <location>
        <begin position="1108"/>
        <end position="1236"/>
    </location>
</feature>
<evidence type="ECO:0000256" key="11">
    <source>
        <dbReference type="ARBA" id="ARBA00022737"/>
    </source>
</evidence>
<feature type="region of interest" description="Disordered" evidence="22">
    <location>
        <begin position="391"/>
        <end position="425"/>
    </location>
</feature>
<evidence type="ECO:0000256" key="9">
    <source>
        <dbReference type="ARBA" id="ARBA00022722"/>
    </source>
</evidence>
<evidence type="ECO:0000256" key="8">
    <source>
        <dbReference type="ARBA" id="ARBA00022517"/>
    </source>
</evidence>
<dbReference type="HAMAP" id="MF_00104">
    <property type="entry name" value="RNase_III"/>
    <property type="match status" value="1"/>
</dbReference>
<evidence type="ECO:0000256" key="22">
    <source>
        <dbReference type="SAM" id="MobiDB-lite"/>
    </source>
</evidence>
<feature type="compositionally biased region" description="Pro residues" evidence="22">
    <location>
        <begin position="94"/>
        <end position="132"/>
    </location>
</feature>
<dbReference type="OrthoDB" id="67027at2759"/>
<dbReference type="GO" id="GO:0031054">
    <property type="term" value="P:pre-miRNA processing"/>
    <property type="evidence" value="ECO:0007669"/>
    <property type="project" value="InterPro"/>
</dbReference>
<proteinExistence type="inferred from homology"/>
<evidence type="ECO:0000256" key="12">
    <source>
        <dbReference type="ARBA" id="ARBA00022759"/>
    </source>
</evidence>
<evidence type="ECO:0000313" key="25">
    <source>
        <dbReference type="EnsemblMetazoa" id="XP_038063614.1"/>
    </source>
</evidence>
<keyword evidence="16" id="KW-0464">Manganese</keyword>
<dbReference type="PROSITE" id="PS00517">
    <property type="entry name" value="RNASE_3_1"/>
    <property type="match status" value="1"/>
</dbReference>
<evidence type="ECO:0000256" key="4">
    <source>
        <dbReference type="ARBA" id="ARBA00004123"/>
    </source>
</evidence>
<evidence type="ECO:0000259" key="23">
    <source>
        <dbReference type="PROSITE" id="PS50137"/>
    </source>
</evidence>
<evidence type="ECO:0000256" key="21">
    <source>
        <dbReference type="PROSITE-ProRule" id="PRU00266"/>
    </source>
</evidence>
<evidence type="ECO:0000256" key="6">
    <source>
        <dbReference type="ARBA" id="ARBA00012177"/>
    </source>
</evidence>
<feature type="region of interest" description="Disordered" evidence="22">
    <location>
        <begin position="461"/>
        <end position="503"/>
    </location>
</feature>
<evidence type="ECO:0000256" key="1">
    <source>
        <dbReference type="ARBA" id="ARBA00000109"/>
    </source>
</evidence>
<dbReference type="GO" id="GO:0046872">
    <property type="term" value="F:metal ion binding"/>
    <property type="evidence" value="ECO:0007669"/>
    <property type="project" value="UniProtKB-KW"/>
</dbReference>
<dbReference type="EnsemblMetazoa" id="XM_038207686.1">
    <property type="protein sequence ID" value="XP_038063614.1"/>
    <property type="gene ID" value="LOC119734281"/>
</dbReference>
<keyword evidence="26" id="KW-1185">Reference proteome</keyword>
<feature type="region of interest" description="Disordered" evidence="22">
    <location>
        <begin position="743"/>
        <end position="768"/>
    </location>
</feature>
<protein>
    <recommendedName>
        <fullName evidence="7">Ribonuclease 3</fullName>
        <ecNumber evidence="6">3.1.26.3</ecNumber>
    </recommendedName>
    <alternativeName>
        <fullName evidence="18">Ribonuclease III</fullName>
    </alternativeName>
    <alternativeName>
        <fullName evidence="19 20">protein Drosha</fullName>
    </alternativeName>
</protein>
<dbReference type="Pfam" id="PF14622">
    <property type="entry name" value="Ribonucleas_3_3"/>
    <property type="match status" value="1"/>
</dbReference>
<evidence type="ECO:0000256" key="2">
    <source>
        <dbReference type="ARBA" id="ARBA00001936"/>
    </source>
</evidence>
<keyword evidence="8" id="KW-0690">Ribosome biogenesis</keyword>
<dbReference type="PROSITE" id="PS50137">
    <property type="entry name" value="DS_RBD"/>
    <property type="match status" value="1"/>
</dbReference>
<evidence type="ECO:0000256" key="7">
    <source>
        <dbReference type="ARBA" id="ARBA00017706"/>
    </source>
</evidence>
<evidence type="ECO:0000256" key="3">
    <source>
        <dbReference type="ARBA" id="ARBA00001946"/>
    </source>
</evidence>
<dbReference type="InterPro" id="IPR011907">
    <property type="entry name" value="RNase_III"/>
</dbReference>
<dbReference type="NCBIfam" id="TIGR02191">
    <property type="entry name" value="RNaseIII"/>
    <property type="match status" value="1"/>
</dbReference>
<evidence type="ECO:0000256" key="5">
    <source>
        <dbReference type="ARBA" id="ARBA00010183"/>
    </source>
</evidence>
<feature type="domain" description="RNase III" evidence="24">
    <location>
        <begin position="877"/>
        <end position="1057"/>
    </location>
</feature>
<comment type="catalytic activity">
    <reaction evidence="1">
        <text>Endonucleolytic cleavage to 5'-phosphomonoester.</text>
        <dbReference type="EC" id="3.1.26.3"/>
    </reaction>
</comment>
<dbReference type="PROSITE" id="PS50142">
    <property type="entry name" value="RNASE_3_2"/>
    <property type="match status" value="2"/>
</dbReference>
<comment type="cofactor">
    <cofactor evidence="2">
        <name>Mn(2+)</name>
        <dbReference type="ChEBI" id="CHEBI:29035"/>
    </cofactor>
</comment>
<dbReference type="InterPro" id="IPR036389">
    <property type="entry name" value="RNase_III_sf"/>
</dbReference>
<keyword evidence="11" id="KW-0677">Repeat</keyword>
<dbReference type="PANTHER" id="PTHR11207:SF0">
    <property type="entry name" value="RIBONUCLEASE 3"/>
    <property type="match status" value="1"/>
</dbReference>
<dbReference type="CDD" id="cd19877">
    <property type="entry name" value="DSRM_RNAse_III_meta_like"/>
    <property type="match status" value="1"/>
</dbReference>
<dbReference type="CTD" id="29102"/>